<sequence length="427" mass="48014">MEIKGPNLNTYPTTSTPVSPDVNKLHQGQVIKALVIEMSSNKTLFEIIEPKLAAQFEAAGVSNLKTGQIISLKIISVGPPLSFNVLSNSNTQNKPDLMINAALRLILPKQPSMNQLLSNLEYLSNPNPKLNEIYPQQVLDLSRAAFQRLSSINDVKTASGLRSAFEKSGVFLEQQLLSSVLNRSNTVTTDTRTTLLRLAESIRSNITEPDIMLNRQVTTGDKLNSKINPDSSSEVNKNQYINKNYQHLNAKHNSLNLENLKRIASNLPPIQHSNSALHELLRNIESSLAKTQYNQLQHFIADDQTKVNWMFDVPVKQEDGTDLFYFSFTHEDTGNGSKDDNEWSVVLSFSLEKLGNINIQIYLRNNKIGATFWAKNNNTYELFNDHLTTLQLQLEKSGIKISNIRCNKGELHHSSPTENKNIFDEKV</sequence>
<protein>
    <recommendedName>
        <fullName evidence="1">Flagellar hook-length control protein-like C-terminal domain-containing protein</fullName>
    </recommendedName>
</protein>
<dbReference type="InterPro" id="IPR038610">
    <property type="entry name" value="FliK-like_C_sf"/>
</dbReference>
<proteinExistence type="predicted"/>
<evidence type="ECO:0000313" key="2">
    <source>
        <dbReference type="EMBL" id="VAW93004.1"/>
    </source>
</evidence>
<dbReference type="EMBL" id="UOFS01000013">
    <property type="protein sequence ID" value="VAW93004.1"/>
    <property type="molecule type" value="Genomic_DNA"/>
</dbReference>
<dbReference type="InterPro" id="IPR021136">
    <property type="entry name" value="Flagellar_hook_control-like_C"/>
</dbReference>
<name>A0A3B1AGH5_9ZZZZ</name>
<accession>A0A3B1AGH5</accession>
<evidence type="ECO:0000259" key="1">
    <source>
        <dbReference type="Pfam" id="PF02120"/>
    </source>
</evidence>
<dbReference type="Gene3D" id="3.30.750.140">
    <property type="match status" value="1"/>
</dbReference>
<dbReference type="AlphaFoldDB" id="A0A3B1AGH5"/>
<organism evidence="2">
    <name type="scientific">hydrothermal vent metagenome</name>
    <dbReference type="NCBI Taxonomy" id="652676"/>
    <lineage>
        <taxon>unclassified sequences</taxon>
        <taxon>metagenomes</taxon>
        <taxon>ecological metagenomes</taxon>
    </lineage>
</organism>
<dbReference type="Pfam" id="PF02120">
    <property type="entry name" value="Flg_hook"/>
    <property type="match status" value="1"/>
</dbReference>
<reference evidence="2" key="1">
    <citation type="submission" date="2018-06" db="EMBL/GenBank/DDBJ databases">
        <authorList>
            <person name="Zhirakovskaya E."/>
        </authorList>
    </citation>
    <scope>NUCLEOTIDE SEQUENCE</scope>
</reference>
<feature type="domain" description="Flagellar hook-length control protein-like C-terminal" evidence="1">
    <location>
        <begin position="335"/>
        <end position="409"/>
    </location>
</feature>
<gene>
    <name evidence="2" type="ORF">MNBD_GAMMA22-574</name>
</gene>